<proteinExistence type="predicted"/>
<evidence type="ECO:0000313" key="1">
    <source>
        <dbReference type="EMBL" id="CAB5207190.1"/>
    </source>
</evidence>
<name>A0A6J7WG34_9CAUD</name>
<organism evidence="1">
    <name type="scientific">uncultured Caudovirales phage</name>
    <dbReference type="NCBI Taxonomy" id="2100421"/>
    <lineage>
        <taxon>Viruses</taxon>
        <taxon>Duplodnaviria</taxon>
        <taxon>Heunggongvirae</taxon>
        <taxon>Uroviricota</taxon>
        <taxon>Caudoviricetes</taxon>
        <taxon>Peduoviridae</taxon>
        <taxon>Maltschvirus</taxon>
        <taxon>Maltschvirus maltsch</taxon>
    </lineage>
</organism>
<sequence length="158" mass="18938">MANTPNYRFWAGPETTLTTTQVQVSNRYYDYAQKKTWGRWRHEKELNCPGMTLRSQDLPDMDWDTETWGTGDHKKVQDWASKYWTLENTDKDIRVSHHNTTRVLTNQESYERDLYNEVNDAINRVQQHWQEKFVKDAQANFDPLMKFLASKKRDTDIE</sequence>
<reference evidence="1" key="1">
    <citation type="submission" date="2020-05" db="EMBL/GenBank/DDBJ databases">
        <authorList>
            <person name="Chiriac C."/>
            <person name="Salcher M."/>
            <person name="Ghai R."/>
            <person name="Kavagutti S V."/>
        </authorList>
    </citation>
    <scope>NUCLEOTIDE SEQUENCE</scope>
</reference>
<dbReference type="EMBL" id="LR798227">
    <property type="protein sequence ID" value="CAB5207190.1"/>
    <property type="molecule type" value="Genomic_DNA"/>
</dbReference>
<gene>
    <name evidence="1" type="ORF">UFOVP180_41</name>
</gene>
<protein>
    <submittedName>
        <fullName evidence="1">Uncharacterized protein</fullName>
    </submittedName>
</protein>
<accession>A0A6J7WG34</accession>